<protein>
    <submittedName>
        <fullName evidence="4">Transcriptional regulator, XRE family</fullName>
    </submittedName>
</protein>
<dbReference type="Pfam" id="PF01381">
    <property type="entry name" value="HTH_3"/>
    <property type="match status" value="1"/>
</dbReference>
<dbReference type="AlphaFoldDB" id="D4H2W8"/>
<dbReference type="GO" id="GO:0003677">
    <property type="term" value="F:DNA binding"/>
    <property type="evidence" value="ECO:0007669"/>
    <property type="project" value="UniProtKB-KW"/>
</dbReference>
<dbReference type="eggNOG" id="COG1396">
    <property type="taxonomic scope" value="Bacteria"/>
</dbReference>
<dbReference type="STRING" id="522772.Dacet_2229"/>
<organism evidence="4 5">
    <name type="scientific">Denitrovibrio acetiphilus (strain DSM 12809 / NBRC 114555 / N2460)</name>
    <dbReference type="NCBI Taxonomy" id="522772"/>
    <lineage>
        <taxon>Bacteria</taxon>
        <taxon>Pseudomonadati</taxon>
        <taxon>Deferribacterota</taxon>
        <taxon>Deferribacteres</taxon>
        <taxon>Deferribacterales</taxon>
        <taxon>Geovibrionaceae</taxon>
        <taxon>Denitrovibrio</taxon>
    </lineage>
</organism>
<dbReference type="InterPro" id="IPR001387">
    <property type="entry name" value="Cro/C1-type_HTH"/>
</dbReference>
<dbReference type="InterPro" id="IPR010982">
    <property type="entry name" value="Lambda_DNA-bd_dom_sf"/>
</dbReference>
<evidence type="ECO:0000256" key="1">
    <source>
        <dbReference type="ARBA" id="ARBA00023125"/>
    </source>
</evidence>
<dbReference type="SUPFAM" id="SSF47413">
    <property type="entry name" value="lambda repressor-like DNA-binding domains"/>
    <property type="match status" value="1"/>
</dbReference>
<keyword evidence="2" id="KW-0472">Membrane</keyword>
<keyword evidence="2" id="KW-0812">Transmembrane</keyword>
<keyword evidence="2" id="KW-1133">Transmembrane helix</keyword>
<evidence type="ECO:0000259" key="3">
    <source>
        <dbReference type="PROSITE" id="PS50943"/>
    </source>
</evidence>
<dbReference type="PROSITE" id="PS50943">
    <property type="entry name" value="HTH_CROC1"/>
    <property type="match status" value="1"/>
</dbReference>
<evidence type="ECO:0000313" key="4">
    <source>
        <dbReference type="EMBL" id="ADD68991.1"/>
    </source>
</evidence>
<reference evidence="4 5" key="1">
    <citation type="journal article" date="2010" name="Stand. Genomic Sci.">
        <title>Complete genome sequence of Denitrovibrio acetiphilus type strain (N2460).</title>
        <authorList>
            <person name="Kiss H."/>
            <person name="Lang E."/>
            <person name="Lapidus A."/>
            <person name="Copeland A."/>
            <person name="Nolan M."/>
            <person name="Glavina Del Rio T."/>
            <person name="Chen F."/>
            <person name="Lucas S."/>
            <person name="Tice H."/>
            <person name="Cheng J.F."/>
            <person name="Han C."/>
            <person name="Goodwin L."/>
            <person name="Pitluck S."/>
            <person name="Liolios K."/>
            <person name="Pati A."/>
            <person name="Ivanova N."/>
            <person name="Mavromatis K."/>
            <person name="Chen A."/>
            <person name="Palaniappan K."/>
            <person name="Land M."/>
            <person name="Hauser L."/>
            <person name="Chang Y.J."/>
            <person name="Jeffries C.D."/>
            <person name="Detter J.C."/>
            <person name="Brettin T."/>
            <person name="Spring S."/>
            <person name="Rohde M."/>
            <person name="Goker M."/>
            <person name="Woyke T."/>
            <person name="Bristow J."/>
            <person name="Eisen J.A."/>
            <person name="Markowitz V."/>
            <person name="Hugenholtz P."/>
            <person name="Kyrpides N.C."/>
            <person name="Klenk H.P."/>
        </authorList>
    </citation>
    <scope>NUCLEOTIDE SEQUENCE [LARGE SCALE GENOMIC DNA]</scope>
    <source>
        <strain evidence="5">DSM 12809 / NBRC 114555 / N2460</strain>
    </source>
</reference>
<keyword evidence="1" id="KW-0238">DNA-binding</keyword>
<dbReference type="OrthoDB" id="9797172at2"/>
<dbReference type="Proteomes" id="UP000002012">
    <property type="component" value="Chromosome"/>
</dbReference>
<dbReference type="Gene3D" id="1.10.260.40">
    <property type="entry name" value="lambda repressor-like DNA-binding domains"/>
    <property type="match status" value="1"/>
</dbReference>
<dbReference type="PANTHER" id="PTHR46558">
    <property type="entry name" value="TRACRIPTIONAL REGULATORY PROTEIN-RELATED-RELATED"/>
    <property type="match status" value="1"/>
</dbReference>
<keyword evidence="5" id="KW-1185">Reference proteome</keyword>
<dbReference type="EMBL" id="CP001968">
    <property type="protein sequence ID" value="ADD68991.1"/>
    <property type="molecule type" value="Genomic_DNA"/>
</dbReference>
<dbReference type="SMART" id="SM00530">
    <property type="entry name" value="HTH_XRE"/>
    <property type="match status" value="1"/>
</dbReference>
<feature type="transmembrane region" description="Helical" evidence="2">
    <location>
        <begin position="6"/>
        <end position="27"/>
    </location>
</feature>
<feature type="domain" description="HTH cro/C1-type" evidence="3">
    <location>
        <begin position="29"/>
        <end position="82"/>
    </location>
</feature>
<dbReference type="HOGENOM" id="CLU_1822230_0_0_0"/>
<dbReference type="CDD" id="cd00093">
    <property type="entry name" value="HTH_XRE"/>
    <property type="match status" value="1"/>
</dbReference>
<dbReference type="InParanoid" id="D4H2W8"/>
<name>D4H2W8_DENA2</name>
<dbReference type="PANTHER" id="PTHR46558:SF11">
    <property type="entry name" value="HTH-TYPE TRANSCRIPTIONAL REGULATOR XRE"/>
    <property type="match status" value="1"/>
</dbReference>
<evidence type="ECO:0000313" key="5">
    <source>
        <dbReference type="Proteomes" id="UP000002012"/>
    </source>
</evidence>
<dbReference type="PaxDb" id="522772-Dacet_2229"/>
<proteinExistence type="predicted"/>
<gene>
    <name evidence="4" type="ordered locus">Dacet_2229</name>
</gene>
<dbReference type="KEGG" id="dap:Dacet_2229"/>
<accession>D4H2W8</accession>
<evidence type="ECO:0000256" key="2">
    <source>
        <dbReference type="SAM" id="Phobius"/>
    </source>
</evidence>
<sequence length="141" mass="16420">MHVFYNIYFLFVFNIIYLYILCMNIGIKIKELRAELGISQNELGQLLNVKQQVISYYEKGDDIDASKLATISSEYNIDIRYFFSDKPLSYFRETFLEPNSASGVIIPFGWDDLLGEISCLNHKQLKILEALVRTLIKEFTN</sequence>